<protein>
    <recommendedName>
        <fullName evidence="1">KRAB domain-containing protein</fullName>
    </recommendedName>
</protein>
<accession>A0A7J7FEP2</accession>
<evidence type="ECO:0000313" key="3">
    <source>
        <dbReference type="Proteomes" id="UP000551758"/>
    </source>
</evidence>
<dbReference type="PANTHER" id="PTHR23232">
    <property type="entry name" value="KRAB DOMAIN C2H2 ZINC FINGER"/>
    <property type="match status" value="1"/>
</dbReference>
<dbReference type="SUPFAM" id="SSF109640">
    <property type="entry name" value="KRAB domain (Kruppel-associated box)"/>
    <property type="match status" value="1"/>
</dbReference>
<name>A0A7J7FEP2_DICBM</name>
<dbReference type="Proteomes" id="UP000551758">
    <property type="component" value="Unassembled WGS sequence"/>
</dbReference>
<dbReference type="InterPro" id="IPR001909">
    <property type="entry name" value="KRAB"/>
</dbReference>
<evidence type="ECO:0000259" key="1">
    <source>
        <dbReference type="PROSITE" id="PS50805"/>
    </source>
</evidence>
<reference evidence="2 3" key="1">
    <citation type="journal article" date="2020" name="Mol. Biol. Evol.">
        <title>Interspecific Gene Flow and the Evolution of Specialization in Black and White Rhinoceros.</title>
        <authorList>
            <person name="Moodley Y."/>
            <person name="Westbury M.V."/>
            <person name="Russo I.M."/>
            <person name="Gopalakrishnan S."/>
            <person name="Rakotoarivelo A."/>
            <person name="Olsen R.A."/>
            <person name="Prost S."/>
            <person name="Tunstall T."/>
            <person name="Ryder O.A."/>
            <person name="Dalen L."/>
            <person name="Bruford M.W."/>
        </authorList>
    </citation>
    <scope>NUCLEOTIDE SEQUENCE [LARGE SCALE GENOMIC DNA]</scope>
    <source>
        <strain evidence="2">SBR-YM</strain>
        <tissue evidence="2">Skin</tissue>
    </source>
</reference>
<evidence type="ECO:0000313" key="2">
    <source>
        <dbReference type="EMBL" id="KAF5926378.1"/>
    </source>
</evidence>
<dbReference type="InterPro" id="IPR036051">
    <property type="entry name" value="KRAB_dom_sf"/>
</dbReference>
<dbReference type="EMBL" id="JACDTQ010000768">
    <property type="protein sequence ID" value="KAF5926378.1"/>
    <property type="molecule type" value="Genomic_DNA"/>
</dbReference>
<keyword evidence="3" id="KW-1185">Reference proteome</keyword>
<gene>
    <name evidence="2" type="ORF">HPG69_015576</name>
</gene>
<dbReference type="Gene3D" id="6.10.140.140">
    <property type="match status" value="1"/>
</dbReference>
<organism evidence="2 3">
    <name type="scientific">Diceros bicornis minor</name>
    <name type="common">South-central black rhinoceros</name>
    <dbReference type="NCBI Taxonomy" id="77932"/>
    <lineage>
        <taxon>Eukaryota</taxon>
        <taxon>Metazoa</taxon>
        <taxon>Chordata</taxon>
        <taxon>Craniata</taxon>
        <taxon>Vertebrata</taxon>
        <taxon>Euteleostomi</taxon>
        <taxon>Mammalia</taxon>
        <taxon>Eutheria</taxon>
        <taxon>Laurasiatheria</taxon>
        <taxon>Perissodactyla</taxon>
        <taxon>Rhinocerotidae</taxon>
        <taxon>Diceros</taxon>
    </lineage>
</organism>
<dbReference type="PROSITE" id="PS50805">
    <property type="entry name" value="KRAB"/>
    <property type="match status" value="1"/>
</dbReference>
<dbReference type="InterPro" id="IPR050169">
    <property type="entry name" value="Krueppel_C2H2_ZnF"/>
</dbReference>
<dbReference type="AlphaFoldDB" id="A0A7J7FEP2"/>
<dbReference type="PANTHER" id="PTHR23232:SF102">
    <property type="entry name" value="KRAB DOMAIN-CONTAINING PROTEIN"/>
    <property type="match status" value="1"/>
</dbReference>
<proteinExistence type="predicted"/>
<dbReference type="GO" id="GO:0006355">
    <property type="term" value="P:regulation of DNA-templated transcription"/>
    <property type="evidence" value="ECO:0007669"/>
    <property type="project" value="InterPro"/>
</dbReference>
<dbReference type="SMART" id="SM00349">
    <property type="entry name" value="KRAB"/>
    <property type="match status" value="1"/>
</dbReference>
<comment type="caution">
    <text evidence="2">The sequence shown here is derived from an EMBL/GenBank/DDBJ whole genome shotgun (WGS) entry which is preliminary data.</text>
</comment>
<feature type="domain" description="KRAB" evidence="1">
    <location>
        <begin position="50"/>
        <end position="96"/>
    </location>
</feature>
<sequence length="96" mass="10723">KSRVRTLKPNSSQGLSLLPGLGFLDSAFLVEEPRGLISSCSSKTMARGLLTFSDVAIDFSQQEWECLDPVQKTLYQDVMMENYRNLVSLGMFMGLK</sequence>
<dbReference type="CDD" id="cd07765">
    <property type="entry name" value="KRAB_A-box"/>
    <property type="match status" value="1"/>
</dbReference>
<dbReference type="Pfam" id="PF01352">
    <property type="entry name" value="KRAB"/>
    <property type="match status" value="1"/>
</dbReference>
<feature type="non-terminal residue" evidence="2">
    <location>
        <position position="1"/>
    </location>
</feature>